<organism evidence="3 4">
    <name type="scientific">Enterococcus eurekensis</name>
    <dbReference type="NCBI Taxonomy" id="1159753"/>
    <lineage>
        <taxon>Bacteria</taxon>
        <taxon>Bacillati</taxon>
        <taxon>Bacillota</taxon>
        <taxon>Bacilli</taxon>
        <taxon>Lactobacillales</taxon>
        <taxon>Enterococcaceae</taxon>
        <taxon>Enterococcus</taxon>
    </lineage>
</organism>
<dbReference type="Proteomes" id="UP001596026">
    <property type="component" value="Unassembled WGS sequence"/>
</dbReference>
<dbReference type="Pfam" id="PF04073">
    <property type="entry name" value="tRNA_edit"/>
    <property type="match status" value="1"/>
</dbReference>
<feature type="domain" description="YbaK/aminoacyl-tRNA synthetase-associated" evidence="2">
    <location>
        <begin position="3"/>
        <end position="106"/>
    </location>
</feature>
<dbReference type="PANTHER" id="PTHR30411:SF0">
    <property type="entry name" value="CYS-TRNA(PRO)_CYS-TRNA(CYS) DEACYLASE YBAK"/>
    <property type="match status" value="1"/>
</dbReference>
<evidence type="ECO:0000313" key="4">
    <source>
        <dbReference type="Proteomes" id="UP001596026"/>
    </source>
</evidence>
<dbReference type="SUPFAM" id="SSF55826">
    <property type="entry name" value="YbaK/ProRS associated domain"/>
    <property type="match status" value="1"/>
</dbReference>
<comment type="caution">
    <text evidence="3">The sequence shown here is derived from an EMBL/GenBank/DDBJ whole genome shotgun (WGS) entry which is preliminary data.</text>
</comment>
<sequence length="117" mass="12751">MPIVKTLVLTGDKSGATIALIPFDQHLDYKKLAKVSGNRKIGLPPIEKVLEITGYPHGANTPIGIFSQHPAYPIFFDQTITTYEELIVSAGELEKAVIIATADLIHLIQPTLGNFLK</sequence>
<dbReference type="RefSeq" id="WP_379964472.1">
    <property type="nucleotide sequence ID" value="NZ_JBHSGT010000033.1"/>
</dbReference>
<gene>
    <name evidence="3" type="ORF">ACFO3L_04980</name>
</gene>
<reference evidence="4" key="1">
    <citation type="journal article" date="2019" name="Int. J. Syst. Evol. Microbiol.">
        <title>The Global Catalogue of Microorganisms (GCM) 10K type strain sequencing project: providing services to taxonomists for standard genome sequencing and annotation.</title>
        <authorList>
            <consortium name="The Broad Institute Genomics Platform"/>
            <consortium name="The Broad Institute Genome Sequencing Center for Infectious Disease"/>
            <person name="Wu L."/>
            <person name="Ma J."/>
        </authorList>
    </citation>
    <scope>NUCLEOTIDE SEQUENCE [LARGE SCALE GENOMIC DNA]</scope>
    <source>
        <strain evidence="4">CGMCC 1.19061</strain>
    </source>
</reference>
<keyword evidence="1" id="KW-0648">Protein biosynthesis</keyword>
<dbReference type="Gene3D" id="3.90.960.10">
    <property type="entry name" value="YbaK/aminoacyl-tRNA synthetase-associated domain"/>
    <property type="match status" value="1"/>
</dbReference>
<name>A0ABV9M5T2_9ENTE</name>
<accession>A0ABV9M5T2</accession>
<evidence type="ECO:0000259" key="2">
    <source>
        <dbReference type="Pfam" id="PF04073"/>
    </source>
</evidence>
<evidence type="ECO:0000313" key="3">
    <source>
        <dbReference type="EMBL" id="MFC4709983.1"/>
    </source>
</evidence>
<dbReference type="PANTHER" id="PTHR30411">
    <property type="entry name" value="CYTOPLASMIC PROTEIN"/>
    <property type="match status" value="1"/>
</dbReference>
<dbReference type="InterPro" id="IPR007214">
    <property type="entry name" value="YbaK/aa-tRNA-synth-assoc-dom"/>
</dbReference>
<dbReference type="InterPro" id="IPR036754">
    <property type="entry name" value="YbaK/aa-tRNA-synt-asso_dom_sf"/>
</dbReference>
<keyword evidence="4" id="KW-1185">Reference proteome</keyword>
<proteinExistence type="predicted"/>
<protein>
    <submittedName>
        <fullName evidence="3">YbaK/EbsC family protein</fullName>
    </submittedName>
</protein>
<evidence type="ECO:0000256" key="1">
    <source>
        <dbReference type="ARBA" id="ARBA00022917"/>
    </source>
</evidence>
<dbReference type="EMBL" id="JBHSGT010000033">
    <property type="protein sequence ID" value="MFC4709983.1"/>
    <property type="molecule type" value="Genomic_DNA"/>
</dbReference>